<reference evidence="1" key="1">
    <citation type="journal article" date="1993" name="Virus Res.">
        <title>Mapping and DNA sequence analysis of the cytomegalovirus transforming domain III (mtrIII).</title>
        <authorList>
            <person name="Wang J."/>
            <person name="Razzaque A."/>
        </authorList>
    </citation>
    <scope>NUCLEOTIDE SEQUENCE</scope>
    <source>
        <strain evidence="1">Towne</strain>
    </source>
</reference>
<dbReference type="Pfam" id="PF17494">
    <property type="entry name" value="DUF5429"/>
    <property type="match status" value="1"/>
</dbReference>
<organism evidence="1">
    <name type="scientific">Human cytomegalovirus</name>
    <name type="common">HHV-5</name>
    <name type="synonym">Human herpesvirus 5</name>
    <dbReference type="NCBI Taxonomy" id="10359"/>
    <lineage>
        <taxon>Viruses</taxon>
        <taxon>Duplodnaviria</taxon>
        <taxon>Heunggongvirae</taxon>
        <taxon>Peploviricota</taxon>
        <taxon>Herviviricetes</taxon>
        <taxon>Herpesvirales</taxon>
        <taxon>Orthoherpesviridae</taxon>
        <taxon>Betaherpesvirinae</taxon>
        <taxon>Cytomegalovirus</taxon>
        <taxon>Cytomegalovirus humanbeta5</taxon>
    </lineage>
</organism>
<proteinExistence type="predicted"/>
<accession>Q69208</accession>
<name>Q69208_HCMV</name>
<evidence type="ECO:0000313" key="1">
    <source>
        <dbReference type="EMBL" id="AAA75383.1"/>
    </source>
</evidence>
<dbReference type="InterPro" id="IPR035282">
    <property type="entry name" value="DUF5429"/>
</dbReference>
<protein>
    <submittedName>
        <fullName evidence="1">L2 protein</fullName>
    </submittedName>
</protein>
<gene>
    <name evidence="1" type="primary">L2</name>
</gene>
<sequence>MCMMSHNKAFFLSLQHAAVSGVAVCLSVRRGAGSVPAGNRGKKRLLPSTALLGRVLSRAARPNPLQVCGTARGPHVELPLRCEPRLGQL</sequence>
<dbReference type="EMBL" id="L19942">
    <property type="protein sequence ID" value="AAA75383.1"/>
    <property type="molecule type" value="Genomic_DNA"/>
</dbReference>
<organismHost>
    <name type="scientific">Homo sapiens</name>
    <name type="common">Human</name>
    <dbReference type="NCBI Taxonomy" id="9606"/>
</organismHost>